<comment type="caution">
    <text evidence="1">The sequence shown here is derived from an EMBL/GenBank/DDBJ whole genome shotgun (WGS) entry which is preliminary data.</text>
</comment>
<accession>A0ACC1R7S2</accession>
<evidence type="ECO:0000313" key="1">
    <source>
        <dbReference type="EMBL" id="KAJ3499841.1"/>
    </source>
</evidence>
<reference evidence="1" key="1">
    <citation type="submission" date="2022-07" db="EMBL/GenBank/DDBJ databases">
        <title>Genome Sequence of Lecanicillium saksenae.</title>
        <authorList>
            <person name="Buettner E."/>
        </authorList>
    </citation>
    <scope>NUCLEOTIDE SEQUENCE</scope>
    <source>
        <strain evidence="1">VT-O1</strain>
    </source>
</reference>
<keyword evidence="2" id="KW-1185">Reference proteome</keyword>
<evidence type="ECO:0000313" key="2">
    <source>
        <dbReference type="Proteomes" id="UP001148737"/>
    </source>
</evidence>
<gene>
    <name evidence="1" type="ORF">NLG97_g33</name>
</gene>
<dbReference type="Proteomes" id="UP001148737">
    <property type="component" value="Unassembled WGS sequence"/>
</dbReference>
<protein>
    <submittedName>
        <fullName evidence="1">Uncharacterized protein</fullName>
    </submittedName>
</protein>
<proteinExistence type="predicted"/>
<name>A0ACC1R7S2_9HYPO</name>
<dbReference type="EMBL" id="JANAKD010000001">
    <property type="protein sequence ID" value="KAJ3499841.1"/>
    <property type="molecule type" value="Genomic_DNA"/>
</dbReference>
<organism evidence="1 2">
    <name type="scientific">Lecanicillium saksenae</name>
    <dbReference type="NCBI Taxonomy" id="468837"/>
    <lineage>
        <taxon>Eukaryota</taxon>
        <taxon>Fungi</taxon>
        <taxon>Dikarya</taxon>
        <taxon>Ascomycota</taxon>
        <taxon>Pezizomycotina</taxon>
        <taxon>Sordariomycetes</taxon>
        <taxon>Hypocreomycetidae</taxon>
        <taxon>Hypocreales</taxon>
        <taxon>Cordycipitaceae</taxon>
        <taxon>Lecanicillium</taxon>
    </lineage>
</organism>
<sequence>MWGCSTDILLPFFIANFSRDHLDCGVATGYFPAKSLSQPYRKGTKQELALLDLTSAPLLSAQKRIEDSGADVTVSIVEADVTLPFPTSLHGKKFLSISMFNLFHCIPGGKSKFAGFANARQILADDGVLYGCTILGQSETRSAISRLYMSWYNYRWKVFHNWDDRREDVEAALHEQFEQVETCVQGSMLLFRATCPRRF</sequence>